<organism evidence="1 2">
    <name type="scientific">Pelobium manganitolerans</name>
    <dbReference type="NCBI Taxonomy" id="1842495"/>
    <lineage>
        <taxon>Bacteria</taxon>
        <taxon>Pseudomonadati</taxon>
        <taxon>Bacteroidota</taxon>
        <taxon>Sphingobacteriia</taxon>
        <taxon>Sphingobacteriales</taxon>
        <taxon>Sphingobacteriaceae</taxon>
        <taxon>Pelobium</taxon>
    </lineage>
</organism>
<proteinExistence type="predicted"/>
<dbReference type="OrthoDB" id="795906at2"/>
<accession>A0A419S4Y3</accession>
<sequence>MATANHYPDFGYTAGQLAKFLAASDFFTIMLKNGDIIHFTPKDVTAFRRWLEQNKIPNIRSEEGWVVTKKD</sequence>
<evidence type="ECO:0000313" key="2">
    <source>
        <dbReference type="Proteomes" id="UP000283433"/>
    </source>
</evidence>
<comment type="caution">
    <text evidence="1">The sequence shown here is derived from an EMBL/GenBank/DDBJ whole genome shotgun (WGS) entry which is preliminary data.</text>
</comment>
<evidence type="ECO:0000313" key="1">
    <source>
        <dbReference type="EMBL" id="RKD15133.1"/>
    </source>
</evidence>
<gene>
    <name evidence="1" type="ORF">BCY91_06320</name>
</gene>
<name>A0A419S4Y3_9SPHI</name>
<protein>
    <submittedName>
        <fullName evidence="1">Uncharacterized protein</fullName>
    </submittedName>
</protein>
<reference evidence="1 2" key="1">
    <citation type="submission" date="2016-07" db="EMBL/GenBank/DDBJ databases">
        <title>Genome of Pelobium manganitolerans.</title>
        <authorList>
            <person name="Wu S."/>
            <person name="Wang G."/>
        </authorList>
    </citation>
    <scope>NUCLEOTIDE SEQUENCE [LARGE SCALE GENOMIC DNA]</scope>
    <source>
        <strain evidence="1 2">YS-25</strain>
    </source>
</reference>
<keyword evidence="2" id="KW-1185">Reference proteome</keyword>
<dbReference type="RefSeq" id="WP_120182002.1">
    <property type="nucleotide sequence ID" value="NZ_MBTA01000025.1"/>
</dbReference>
<dbReference type="Proteomes" id="UP000283433">
    <property type="component" value="Unassembled WGS sequence"/>
</dbReference>
<dbReference type="EMBL" id="MBTA01000025">
    <property type="protein sequence ID" value="RKD15133.1"/>
    <property type="molecule type" value="Genomic_DNA"/>
</dbReference>
<dbReference type="AlphaFoldDB" id="A0A419S4Y3"/>